<dbReference type="EMBL" id="MUKB01000021">
    <property type="protein sequence ID" value="OPX18347.1"/>
    <property type="molecule type" value="Genomic_DNA"/>
</dbReference>
<dbReference type="AlphaFoldDB" id="A0A1V4QH72"/>
<accession>A0A1V4QH72</accession>
<reference evidence="3" key="1">
    <citation type="submission" date="2017-01" db="EMBL/GenBank/DDBJ databases">
        <title>Novel pathways for hydrocarbon cycling and metabolic interdependencies in hydrothermal sediment communities.</title>
        <authorList>
            <person name="Dombrowski N."/>
            <person name="Seitz K."/>
            <person name="Teske A."/>
            <person name="Baker B."/>
        </authorList>
    </citation>
    <scope>NUCLEOTIDE SEQUENCE [LARGE SCALE GENOMIC DNA]</scope>
</reference>
<evidence type="ECO:0000259" key="1">
    <source>
        <dbReference type="Pfam" id="PF05547"/>
    </source>
</evidence>
<dbReference type="Gene3D" id="3.40.390.10">
    <property type="entry name" value="Collagenase (Catalytic Domain)"/>
    <property type="match status" value="1"/>
</dbReference>
<dbReference type="PANTHER" id="PTHR41775">
    <property type="entry name" value="SECRETED PROTEIN-RELATED"/>
    <property type="match status" value="1"/>
</dbReference>
<dbReference type="Pfam" id="PF05547">
    <property type="entry name" value="Peptidase_M6"/>
    <property type="match status" value="1"/>
</dbReference>
<dbReference type="InterPro" id="IPR024079">
    <property type="entry name" value="MetalloPept_cat_dom_sf"/>
</dbReference>
<dbReference type="GO" id="GO:0008237">
    <property type="term" value="F:metallopeptidase activity"/>
    <property type="evidence" value="ECO:0007669"/>
    <property type="project" value="InterPro"/>
</dbReference>
<dbReference type="SUPFAM" id="SSF55486">
    <property type="entry name" value="Metalloproteases ('zincins'), catalytic domain"/>
    <property type="match status" value="1"/>
</dbReference>
<proteinExistence type="predicted"/>
<comment type="caution">
    <text evidence="2">The sequence shown here is derived from an EMBL/GenBank/DDBJ whole genome shotgun (WGS) entry which is preliminary data.</text>
</comment>
<name>A0A1V4QH72_UNCW3</name>
<evidence type="ECO:0000313" key="3">
    <source>
        <dbReference type="Proteomes" id="UP000191663"/>
    </source>
</evidence>
<dbReference type="GO" id="GO:0006508">
    <property type="term" value="P:proteolysis"/>
    <property type="evidence" value="ECO:0007669"/>
    <property type="project" value="InterPro"/>
</dbReference>
<dbReference type="InterPro" id="IPR008757">
    <property type="entry name" value="Peptidase_M6-like_domain"/>
</dbReference>
<dbReference type="Proteomes" id="UP000191663">
    <property type="component" value="Unassembled WGS sequence"/>
</dbReference>
<evidence type="ECO:0000313" key="2">
    <source>
        <dbReference type="EMBL" id="OPX18347.1"/>
    </source>
</evidence>
<sequence>MYLLTLIIFLMPPNPFLREPIVPPRFPELMNKGIRYIPEAVGTKKVLVILIDFYDNIHQYPSILFDSLIYYDSCSSLRDYYTEASYGKFTISQQSQVVDWVRAPQGYDYYIGDSFGIYPGNFPQNVQGIVWAACSLADPVVDFSQFDEDQDDTVDALFIVHAGPGAEETGNINYVWSHQWQLSNTGSGCPGAYLTNDGVYVDHYSMEPERFETYTGRITVGVFAHEFGHILGLPDLYDTDYSTYGIGMFGIMAAGSWGRASAQELPGSSPVHFCAWSKYQLGWVQPIGIERIGISKMENQLIPAVADTGLIYRLLNDPDGPDWEWPGGSGEYFLVENRYRTGFDKSLPGDGLLILHIDDTQTSNSNENHPLVGIMQADGETGFLLKDIGKAEDLWKNSTYGFGDTSRPASLDYNGNPTGVWVYNIGPADSITTASFWVTPILLGKVYSFPNPYRADRTPSWGKKVIITYVPSDTAELAYSFPRFRVTIYNIAGERVRVLDTEPNEIDRLSRRAFWDLKNDKGEEVVSGMYLYVIETLGEKIERNKGRLTVIR</sequence>
<dbReference type="PANTHER" id="PTHR41775:SF1">
    <property type="entry name" value="PEPTIDASE M6-LIKE DOMAIN-CONTAINING PROTEIN"/>
    <property type="match status" value="1"/>
</dbReference>
<dbReference type="Gene3D" id="2.60.40.4070">
    <property type="match status" value="1"/>
</dbReference>
<gene>
    <name evidence="2" type="ORF">BXT86_01710</name>
</gene>
<dbReference type="NCBIfam" id="TIGR03296">
    <property type="entry name" value="M6dom_TIGR03296"/>
    <property type="match status" value="1"/>
</dbReference>
<organism evidence="2 3">
    <name type="scientific">candidate division WOR-3 bacterium 4484_100</name>
    <dbReference type="NCBI Taxonomy" id="1936077"/>
    <lineage>
        <taxon>Bacteria</taxon>
        <taxon>Bacteria division WOR-3</taxon>
    </lineage>
</organism>
<feature type="domain" description="Peptidase M6-like" evidence="1">
    <location>
        <begin position="54"/>
        <end position="283"/>
    </location>
</feature>
<protein>
    <recommendedName>
        <fullName evidence="1">Peptidase M6-like domain-containing protein</fullName>
    </recommendedName>
</protein>